<dbReference type="Gene3D" id="2.40.50.90">
    <property type="match status" value="1"/>
</dbReference>
<dbReference type="SUPFAM" id="SSF50199">
    <property type="entry name" value="Staphylococcal nuclease"/>
    <property type="match status" value="1"/>
</dbReference>
<accession>A0A1V8SJJ1</accession>
<name>A0A1V8SJJ1_9PEZI</name>
<comment type="caution">
    <text evidence="12">The sequence shown here is derived from an EMBL/GenBank/DDBJ whole genome shotgun (WGS) entry which is preliminary data.</text>
</comment>
<evidence type="ECO:0000259" key="11">
    <source>
        <dbReference type="PROSITE" id="PS50830"/>
    </source>
</evidence>
<dbReference type="AlphaFoldDB" id="A0A1V8SJJ1"/>
<keyword evidence="9" id="KW-0106">Calcium</keyword>
<feature type="compositionally biased region" description="Polar residues" evidence="10">
    <location>
        <begin position="375"/>
        <end position="387"/>
    </location>
</feature>
<keyword evidence="6" id="KW-0540">Nuclease</keyword>
<evidence type="ECO:0000256" key="6">
    <source>
        <dbReference type="ARBA" id="ARBA00022722"/>
    </source>
</evidence>
<feature type="compositionally biased region" description="Polar residues" evidence="10">
    <location>
        <begin position="319"/>
        <end position="334"/>
    </location>
</feature>
<organism evidence="12 13">
    <name type="scientific">Cryoendolithus antarcticus</name>
    <dbReference type="NCBI Taxonomy" id="1507870"/>
    <lineage>
        <taxon>Eukaryota</taxon>
        <taxon>Fungi</taxon>
        <taxon>Dikarya</taxon>
        <taxon>Ascomycota</taxon>
        <taxon>Pezizomycotina</taxon>
        <taxon>Dothideomycetes</taxon>
        <taxon>Dothideomycetidae</taxon>
        <taxon>Cladosporiales</taxon>
        <taxon>Cladosporiaceae</taxon>
        <taxon>Cryoendolithus</taxon>
    </lineage>
</organism>
<evidence type="ECO:0000256" key="7">
    <source>
        <dbReference type="ARBA" id="ARBA00022759"/>
    </source>
</evidence>
<evidence type="ECO:0000256" key="2">
    <source>
        <dbReference type="ARBA" id="ARBA00004173"/>
    </source>
</evidence>
<dbReference type="InParanoid" id="A0A1V8SJJ1"/>
<feature type="compositionally biased region" description="Basic and acidic residues" evidence="10">
    <location>
        <begin position="269"/>
        <end position="286"/>
    </location>
</feature>
<proteinExistence type="inferred from homology"/>
<evidence type="ECO:0000313" key="12">
    <source>
        <dbReference type="EMBL" id="OQN99316.1"/>
    </source>
</evidence>
<evidence type="ECO:0000256" key="8">
    <source>
        <dbReference type="ARBA" id="ARBA00022801"/>
    </source>
</evidence>
<dbReference type="OrthoDB" id="430293at2759"/>
<reference evidence="13" key="1">
    <citation type="submission" date="2017-03" db="EMBL/GenBank/DDBJ databases">
        <title>Genomes of endolithic fungi from Antarctica.</title>
        <authorList>
            <person name="Coleine C."/>
            <person name="Masonjones S."/>
            <person name="Stajich J.E."/>
        </authorList>
    </citation>
    <scope>NUCLEOTIDE SEQUENCE [LARGE SCALE GENOMIC DNA]</scope>
    <source>
        <strain evidence="13">CCFEE 5527</strain>
    </source>
</reference>
<evidence type="ECO:0000256" key="10">
    <source>
        <dbReference type="SAM" id="MobiDB-lite"/>
    </source>
</evidence>
<feature type="region of interest" description="Disordered" evidence="10">
    <location>
        <begin position="12"/>
        <end position="36"/>
    </location>
</feature>
<evidence type="ECO:0000256" key="5">
    <source>
        <dbReference type="ARBA" id="ARBA00014651"/>
    </source>
</evidence>
<comment type="subcellular location">
    <subcellularLocation>
        <location evidence="1">Membrane</location>
        <topology evidence="1">Single-pass membrane protein</topology>
    </subcellularLocation>
    <subcellularLocation>
        <location evidence="2">Mitochondrion</location>
    </subcellularLocation>
</comment>
<keyword evidence="13" id="KW-1185">Reference proteome</keyword>
<dbReference type="PANTHER" id="PTHR12302">
    <property type="entry name" value="EBNA2 BINDING PROTEIN P100"/>
    <property type="match status" value="1"/>
</dbReference>
<comment type="similarity">
    <text evidence="3">Belongs to the LCL3 family.</text>
</comment>
<dbReference type="InterPro" id="IPR035437">
    <property type="entry name" value="SNase_OB-fold_sf"/>
</dbReference>
<evidence type="ECO:0000256" key="1">
    <source>
        <dbReference type="ARBA" id="ARBA00004167"/>
    </source>
</evidence>
<evidence type="ECO:0000256" key="4">
    <source>
        <dbReference type="ARBA" id="ARBA00013404"/>
    </source>
</evidence>
<feature type="region of interest" description="Disordered" evidence="10">
    <location>
        <begin position="269"/>
        <end position="306"/>
    </location>
</feature>
<evidence type="ECO:0000256" key="3">
    <source>
        <dbReference type="ARBA" id="ARBA00005435"/>
    </source>
</evidence>
<feature type="domain" description="TNase-like" evidence="11">
    <location>
        <begin position="90"/>
        <end position="255"/>
    </location>
</feature>
<dbReference type="GO" id="GO:0004519">
    <property type="term" value="F:endonuclease activity"/>
    <property type="evidence" value="ECO:0007669"/>
    <property type="project" value="UniProtKB-KW"/>
</dbReference>
<dbReference type="GO" id="GO:0005739">
    <property type="term" value="C:mitochondrion"/>
    <property type="evidence" value="ECO:0007669"/>
    <property type="project" value="UniProtKB-SubCell"/>
</dbReference>
<dbReference type="Proteomes" id="UP000192596">
    <property type="component" value="Unassembled WGS sequence"/>
</dbReference>
<keyword evidence="7" id="KW-0255">Endonuclease</keyword>
<dbReference type="GO" id="GO:0016020">
    <property type="term" value="C:membrane"/>
    <property type="evidence" value="ECO:0007669"/>
    <property type="project" value="UniProtKB-SubCell"/>
</dbReference>
<evidence type="ECO:0000313" key="13">
    <source>
        <dbReference type="Proteomes" id="UP000192596"/>
    </source>
</evidence>
<dbReference type="FunCoup" id="A0A1V8SJJ1">
    <property type="interactions" value="21"/>
</dbReference>
<feature type="region of interest" description="Disordered" evidence="10">
    <location>
        <begin position="319"/>
        <end position="342"/>
    </location>
</feature>
<dbReference type="PROSITE" id="PS50830">
    <property type="entry name" value="TNASE_3"/>
    <property type="match status" value="1"/>
</dbReference>
<gene>
    <name evidence="12" type="ORF">B0A48_14292</name>
</gene>
<dbReference type="STRING" id="1507870.A0A1V8SJJ1"/>
<protein>
    <recommendedName>
        <fullName evidence="4">Probable endonuclease LCL3</fullName>
    </recommendedName>
    <alternativeName>
        <fullName evidence="5">Probable endonuclease lcl3</fullName>
    </alternativeName>
</protein>
<dbReference type="InterPro" id="IPR016071">
    <property type="entry name" value="Staphylococal_nuclease_OB-fold"/>
</dbReference>
<evidence type="ECO:0000256" key="9">
    <source>
        <dbReference type="ARBA" id="ARBA00022837"/>
    </source>
</evidence>
<sequence>MPWTDYILWRRSHPSDDPAPPSKSAAPTKSNGTWTSPLNARDYTHYTTPQTLVFAGITTASTLALIKLYKNHLRRIPGAEYLKPGFFRRRSLYGYVTSVGDADGLRLFHTPGGRLMGWGWWRQVGVKAKGKGRGIRKTEGTLSIRIAGIDAPEMAHFGKEEQAYSKEAFEWLRGFTEHKYVRVYPYRNDQFGRVVGSVFRRQWVVWNTDVGLQMLRRGLATVYEAKSGAEFGDSEALYRETEAQAKSKGVGIWRSPGFIGKLLGQEKAVESPREYKTRTSQQEHGKRASPKPVASSATASKPEVSSSGWLRGLLRFESASPTASSDDETPTPQGGASHKSEDHAKLLAVDRVKLKGCVDPHSTKQDPSGEGAKPQTMSHTTPPSASYNSAAKKVSAIVELLKIILLDEAIPDDQLYSLQQVNRDTYYTIRACPALVRKMFPRYKLPWTPKAPVQFSPIFAPDQPSHPHLRQTYCRETVFIANHAIAQAFGGFAVGITYFPHQEGGMLQIGGRRTDGKRNHLGSSTIVGSWGEMSVASRALVVTVYVRDGEAEAVGGTRGVRTLRDLYEVLGEVGEGFDCLELCAA</sequence>
<dbReference type="EMBL" id="NAJO01000040">
    <property type="protein sequence ID" value="OQN99316.1"/>
    <property type="molecule type" value="Genomic_DNA"/>
</dbReference>
<dbReference type="SMART" id="SM00318">
    <property type="entry name" value="SNc"/>
    <property type="match status" value="1"/>
</dbReference>
<dbReference type="GO" id="GO:0016787">
    <property type="term" value="F:hydrolase activity"/>
    <property type="evidence" value="ECO:0007669"/>
    <property type="project" value="UniProtKB-KW"/>
</dbReference>
<dbReference type="Pfam" id="PF00565">
    <property type="entry name" value="SNase"/>
    <property type="match status" value="1"/>
</dbReference>
<feature type="compositionally biased region" description="Polar residues" evidence="10">
    <location>
        <begin position="295"/>
        <end position="306"/>
    </location>
</feature>
<keyword evidence="8" id="KW-0378">Hydrolase</keyword>
<feature type="region of interest" description="Disordered" evidence="10">
    <location>
        <begin position="358"/>
        <end position="387"/>
    </location>
</feature>
<dbReference type="PANTHER" id="PTHR12302:SF3">
    <property type="entry name" value="SERINE_THREONINE-PROTEIN KINASE 31"/>
    <property type="match status" value="1"/>
</dbReference>